<reference evidence="8 9" key="1">
    <citation type="submission" date="2020-08" db="EMBL/GenBank/DDBJ databases">
        <title>Genome Sequencing of Nocardia wallacei strain FMUON74 and assembly.</title>
        <authorList>
            <person name="Toyokawa M."/>
            <person name="Uesaka K."/>
        </authorList>
    </citation>
    <scope>NUCLEOTIDE SEQUENCE [LARGE SCALE GENOMIC DNA]</scope>
    <source>
        <strain evidence="8 9">FMUON74</strain>
    </source>
</reference>
<evidence type="ECO:0000256" key="1">
    <source>
        <dbReference type="ARBA" id="ARBA00005086"/>
    </source>
</evidence>
<feature type="region of interest" description="Disordered" evidence="5">
    <location>
        <begin position="1"/>
        <end position="32"/>
    </location>
</feature>
<feature type="domain" description="3-hydroxyacyl-CoA dehydrogenase NAD binding" evidence="7">
    <location>
        <begin position="41"/>
        <end position="218"/>
    </location>
</feature>
<evidence type="ECO:0000313" key="8">
    <source>
        <dbReference type="EMBL" id="BCK55841.1"/>
    </source>
</evidence>
<keyword evidence="9" id="KW-1185">Reference proteome</keyword>
<dbReference type="PANTHER" id="PTHR48075:SF5">
    <property type="entry name" value="3-HYDROXYBUTYRYL-COA DEHYDROGENASE"/>
    <property type="match status" value="1"/>
</dbReference>
<evidence type="ECO:0000259" key="7">
    <source>
        <dbReference type="Pfam" id="PF02737"/>
    </source>
</evidence>
<evidence type="ECO:0000313" key="9">
    <source>
        <dbReference type="Proteomes" id="UP000516173"/>
    </source>
</evidence>
<feature type="domain" description="3-hydroxyacyl-CoA dehydrogenase C-terminal" evidence="6">
    <location>
        <begin position="221"/>
        <end position="316"/>
    </location>
</feature>
<dbReference type="InterPro" id="IPR022694">
    <property type="entry name" value="3-OHacyl-CoA_DH"/>
</dbReference>
<accession>A0A7G1KLX9</accession>
<evidence type="ECO:0000259" key="6">
    <source>
        <dbReference type="Pfam" id="PF00725"/>
    </source>
</evidence>
<dbReference type="Pfam" id="PF02737">
    <property type="entry name" value="3HCDH_N"/>
    <property type="match status" value="1"/>
</dbReference>
<evidence type="ECO:0000256" key="4">
    <source>
        <dbReference type="PIRSR" id="PIRSR000105-1"/>
    </source>
</evidence>
<dbReference type="GO" id="GO:0070403">
    <property type="term" value="F:NAD+ binding"/>
    <property type="evidence" value="ECO:0007669"/>
    <property type="project" value="InterPro"/>
</dbReference>
<dbReference type="InterPro" id="IPR036291">
    <property type="entry name" value="NAD(P)-bd_dom_sf"/>
</dbReference>
<evidence type="ECO:0000256" key="2">
    <source>
        <dbReference type="ARBA" id="ARBA00009463"/>
    </source>
</evidence>
<dbReference type="InterPro" id="IPR006176">
    <property type="entry name" value="3-OHacyl-CoA_DH_NAD-bd"/>
</dbReference>
<comment type="pathway">
    <text evidence="1">Lipid metabolism; butanoate metabolism.</text>
</comment>
<dbReference type="SUPFAM" id="SSF48179">
    <property type="entry name" value="6-phosphogluconate dehydrogenase C-terminal domain-like"/>
    <property type="match status" value="1"/>
</dbReference>
<gene>
    <name evidence="8" type="primary">paaH_1</name>
    <name evidence="8" type="ORF">NWFMUON74_36130</name>
</gene>
<dbReference type="InterPro" id="IPR008927">
    <property type="entry name" value="6-PGluconate_DH-like_C_sf"/>
</dbReference>
<dbReference type="Gene3D" id="1.10.1040.10">
    <property type="entry name" value="N-(1-d-carboxylethyl)-l-norvaline Dehydrogenase, domain 2"/>
    <property type="match status" value="1"/>
</dbReference>
<proteinExistence type="inferred from homology"/>
<keyword evidence="3" id="KW-0560">Oxidoreductase</keyword>
<dbReference type="SUPFAM" id="SSF51735">
    <property type="entry name" value="NAD(P)-binding Rossmann-fold domains"/>
    <property type="match status" value="1"/>
</dbReference>
<dbReference type="EMBL" id="AP023396">
    <property type="protein sequence ID" value="BCK55841.1"/>
    <property type="molecule type" value="Genomic_DNA"/>
</dbReference>
<dbReference type="GO" id="GO:0006631">
    <property type="term" value="P:fatty acid metabolic process"/>
    <property type="evidence" value="ECO:0007669"/>
    <property type="project" value="InterPro"/>
</dbReference>
<evidence type="ECO:0000256" key="5">
    <source>
        <dbReference type="SAM" id="MobiDB-lite"/>
    </source>
</evidence>
<dbReference type="InterPro" id="IPR013328">
    <property type="entry name" value="6PGD_dom2"/>
</dbReference>
<dbReference type="InterPro" id="IPR006108">
    <property type="entry name" value="3HC_DH_C"/>
</dbReference>
<feature type="site" description="Important for catalytic activity" evidence="4">
    <location>
        <position position="175"/>
    </location>
</feature>
<dbReference type="GO" id="GO:0016616">
    <property type="term" value="F:oxidoreductase activity, acting on the CH-OH group of donors, NAD or NADP as acceptor"/>
    <property type="evidence" value="ECO:0007669"/>
    <property type="project" value="InterPro"/>
</dbReference>
<evidence type="ECO:0000256" key="3">
    <source>
        <dbReference type="ARBA" id="ARBA00023002"/>
    </source>
</evidence>
<dbReference type="PIRSF" id="PIRSF000105">
    <property type="entry name" value="HCDH"/>
    <property type="match status" value="1"/>
</dbReference>
<dbReference type="Pfam" id="PF00725">
    <property type="entry name" value="3HCDH"/>
    <property type="match status" value="1"/>
</dbReference>
<name>A0A7G1KLX9_9NOCA</name>
<protein>
    <submittedName>
        <fullName evidence="8">3-hydroxybutyryl-CoA dehydrogenase</fullName>
    </submittedName>
</protein>
<sequence>MSGGANPVRGNDSAMSEDEAGTVTDNGDAPAPGDANSIRIVAVIGAGTMGTGLAQCLAQAGYRVEVVEPDDATTERARRGLSDAVRLALLLGRGDRRTATGTAGRVRWLRRIDELGEIDFVIECATERIALKEKLFGELDRHCRADAVFASCTSAIPIARLAAATRRPDRVLGLHFMNPAPLTTAVEVVRGERTAPSALARAIGLVTALGKEAIVVGDRPGFVLNRVLMLSIAEAAATLDTGTDAETVDALFEQCLGHRMGPLRTADLIGLDNVADTIEVLRQETGEPHYRVPPALAALVDAGHFGRKTGRGFHDYR</sequence>
<dbReference type="KEGG" id="nwl:NWFMUON74_36130"/>
<dbReference type="Proteomes" id="UP000516173">
    <property type="component" value="Chromosome"/>
</dbReference>
<comment type="similarity">
    <text evidence="2">Belongs to the 3-hydroxyacyl-CoA dehydrogenase family.</text>
</comment>
<dbReference type="PANTHER" id="PTHR48075">
    <property type="entry name" value="3-HYDROXYACYL-COA DEHYDROGENASE FAMILY PROTEIN"/>
    <property type="match status" value="1"/>
</dbReference>
<organism evidence="8 9">
    <name type="scientific">Nocardia wallacei</name>
    <dbReference type="NCBI Taxonomy" id="480035"/>
    <lineage>
        <taxon>Bacteria</taxon>
        <taxon>Bacillati</taxon>
        <taxon>Actinomycetota</taxon>
        <taxon>Actinomycetes</taxon>
        <taxon>Mycobacteriales</taxon>
        <taxon>Nocardiaceae</taxon>
        <taxon>Nocardia</taxon>
    </lineage>
</organism>
<dbReference type="AlphaFoldDB" id="A0A7G1KLX9"/>
<dbReference type="Gene3D" id="3.40.50.720">
    <property type="entry name" value="NAD(P)-binding Rossmann-like Domain"/>
    <property type="match status" value="1"/>
</dbReference>